<dbReference type="eggNOG" id="COG3585">
    <property type="taxonomic scope" value="Bacteria"/>
</dbReference>
<evidence type="ECO:0000313" key="8">
    <source>
        <dbReference type="EMBL" id="VUX66935.1"/>
    </source>
</evidence>
<sequence length="70" mass="7160">MKLSARNQLKGKVVSINNGAVNSIVSIDIGGGNIITATISCAAVEELNLKVGSDAYAVIKATNVMVGIDE</sequence>
<gene>
    <name evidence="4" type="primary">mopII</name>
    <name evidence="8" type="ORF">BWLFYP14_03211</name>
    <name evidence="4" type="ORF">ERS852478_00645</name>
    <name evidence="5" type="ORF">ERS852523_01777</name>
    <name evidence="7" type="ORF">GT712_08665</name>
    <name evidence="6" type="ORF">GT728_16905</name>
</gene>
<dbReference type="EMBL" id="CZAW01000016">
    <property type="protein sequence ID" value="CUP48967.1"/>
    <property type="molecule type" value="Genomic_DNA"/>
</dbReference>
<evidence type="ECO:0000313" key="10">
    <source>
        <dbReference type="Proteomes" id="UP000095712"/>
    </source>
</evidence>
<evidence type="ECO:0000313" key="12">
    <source>
        <dbReference type="Proteomes" id="UP000477156"/>
    </source>
</evidence>
<keyword evidence="1 2" id="KW-0500">Molybdenum</keyword>
<dbReference type="NCBIfam" id="TIGR00638">
    <property type="entry name" value="Mop"/>
    <property type="match status" value="1"/>
</dbReference>
<protein>
    <submittedName>
        <fullName evidence="6 8">Molybdenum-pterin-binding protein</fullName>
    </submittedName>
    <submittedName>
        <fullName evidence="4">Molybdenum-pterin-binding protein II</fullName>
    </submittedName>
</protein>
<dbReference type="Proteomes" id="UP000366766">
    <property type="component" value="Unassembled WGS sequence"/>
</dbReference>
<dbReference type="GeneID" id="75077467"/>
<dbReference type="Proteomes" id="UP000095712">
    <property type="component" value="Unassembled WGS sequence"/>
</dbReference>
<dbReference type="Proteomes" id="UP000095431">
    <property type="component" value="Unassembled WGS sequence"/>
</dbReference>
<accession>A0A173YF73</accession>
<organism evidence="4 9">
    <name type="scientific">Blautia wexlerae</name>
    <dbReference type="NCBI Taxonomy" id="418240"/>
    <lineage>
        <taxon>Bacteria</taxon>
        <taxon>Bacillati</taxon>
        <taxon>Bacillota</taxon>
        <taxon>Clostridia</taxon>
        <taxon>Lachnospirales</taxon>
        <taxon>Lachnospiraceae</taxon>
        <taxon>Blautia</taxon>
    </lineage>
</organism>
<dbReference type="Pfam" id="PF03459">
    <property type="entry name" value="TOBE"/>
    <property type="match status" value="1"/>
</dbReference>
<dbReference type="InterPro" id="IPR004606">
    <property type="entry name" value="Mop_domain"/>
</dbReference>
<evidence type="ECO:0000313" key="9">
    <source>
        <dbReference type="Proteomes" id="UP000095431"/>
    </source>
</evidence>
<evidence type="ECO:0000259" key="3">
    <source>
        <dbReference type="PROSITE" id="PS51866"/>
    </source>
</evidence>
<name>A0A173YF73_9FIRM</name>
<dbReference type="InterPro" id="IPR005116">
    <property type="entry name" value="Transp-assoc_OB_typ1"/>
</dbReference>
<keyword evidence="11" id="KW-1185">Reference proteome</keyword>
<dbReference type="EMBL" id="CYZN01000003">
    <property type="protein sequence ID" value="CUN62180.1"/>
    <property type="molecule type" value="Genomic_DNA"/>
</dbReference>
<dbReference type="AlphaFoldDB" id="A0A173YF73"/>
<dbReference type="SUPFAM" id="SSF50331">
    <property type="entry name" value="MOP-like"/>
    <property type="match status" value="1"/>
</dbReference>
<reference evidence="9 10" key="1">
    <citation type="submission" date="2015-09" db="EMBL/GenBank/DDBJ databases">
        <authorList>
            <consortium name="Pathogen Informatics"/>
        </authorList>
    </citation>
    <scope>NUCLEOTIDE SEQUENCE [LARGE SCALE GENOMIC DNA]</scope>
    <source>
        <strain evidence="4 9">2789STDY5834863</strain>
        <strain evidence="5 10">2789STDY5834911</strain>
    </source>
</reference>
<evidence type="ECO:0000313" key="4">
    <source>
        <dbReference type="EMBL" id="CUN62180.1"/>
    </source>
</evidence>
<dbReference type="Proteomes" id="UP000477285">
    <property type="component" value="Unassembled WGS sequence"/>
</dbReference>
<dbReference type="RefSeq" id="WP_008706085.1">
    <property type="nucleotide sequence ID" value="NZ_AP031426.1"/>
</dbReference>
<evidence type="ECO:0000256" key="1">
    <source>
        <dbReference type="ARBA" id="ARBA00022505"/>
    </source>
</evidence>
<dbReference type="Proteomes" id="UP000477156">
    <property type="component" value="Unassembled WGS sequence"/>
</dbReference>
<evidence type="ECO:0000313" key="5">
    <source>
        <dbReference type="EMBL" id="CUP48967.1"/>
    </source>
</evidence>
<proteinExistence type="predicted"/>
<dbReference type="PROSITE" id="PS51866">
    <property type="entry name" value="MOP"/>
    <property type="match status" value="1"/>
</dbReference>
<evidence type="ECO:0000313" key="13">
    <source>
        <dbReference type="Proteomes" id="UP000477285"/>
    </source>
</evidence>
<dbReference type="EMBL" id="WWVF01000014">
    <property type="protein sequence ID" value="MZS89142.1"/>
    <property type="molecule type" value="Genomic_DNA"/>
</dbReference>
<reference evidence="8 11" key="3">
    <citation type="submission" date="2019-07" db="EMBL/GenBank/DDBJ databases">
        <authorList>
            <person name="Chang H.-W."/>
            <person name="Raman A."/>
            <person name="Venkatesh S."/>
            <person name="Gehrig J."/>
        </authorList>
    </citation>
    <scope>NUCLEOTIDE SEQUENCE [LARGE SCALE GENOMIC DNA]</scope>
    <source>
        <strain evidence="8">Blautia_wexlerae_LFYP_14</strain>
    </source>
</reference>
<reference evidence="12 13" key="2">
    <citation type="journal article" date="2019" name="Nat. Med.">
        <title>A library of human gut bacterial isolates paired with longitudinal multiomics data enables mechanistic microbiome research.</title>
        <authorList>
            <person name="Poyet M."/>
            <person name="Groussin M."/>
            <person name="Gibbons S.M."/>
            <person name="Avila-Pacheco J."/>
            <person name="Jiang X."/>
            <person name="Kearney S.M."/>
            <person name="Perrotta A.R."/>
            <person name="Berdy B."/>
            <person name="Zhao S."/>
            <person name="Lieberman T.D."/>
            <person name="Swanson P.K."/>
            <person name="Smith M."/>
            <person name="Roesemann S."/>
            <person name="Alexander J.E."/>
            <person name="Rich S.A."/>
            <person name="Livny J."/>
            <person name="Vlamakis H."/>
            <person name="Clish C."/>
            <person name="Bullock K."/>
            <person name="Deik A."/>
            <person name="Scott J."/>
            <person name="Pierce K.A."/>
            <person name="Xavier R.J."/>
            <person name="Alm E.J."/>
        </authorList>
    </citation>
    <scope>NUCLEOTIDE SEQUENCE [LARGE SCALE GENOMIC DNA]</scope>
    <source>
        <strain evidence="6 13">BIOML-A1</strain>
        <strain evidence="7 12">BIOML-A12</strain>
    </source>
</reference>
<dbReference type="OrthoDB" id="122515at2"/>
<evidence type="ECO:0000256" key="2">
    <source>
        <dbReference type="PROSITE-ProRule" id="PRU01213"/>
    </source>
</evidence>
<evidence type="ECO:0000313" key="7">
    <source>
        <dbReference type="EMBL" id="MZS89142.1"/>
    </source>
</evidence>
<dbReference type="Gene3D" id="2.40.50.100">
    <property type="match status" value="1"/>
</dbReference>
<evidence type="ECO:0000313" key="11">
    <source>
        <dbReference type="Proteomes" id="UP000366766"/>
    </source>
</evidence>
<dbReference type="EMBL" id="CABHOF010000076">
    <property type="protein sequence ID" value="VUX66935.1"/>
    <property type="molecule type" value="Genomic_DNA"/>
</dbReference>
<feature type="domain" description="Mop" evidence="3">
    <location>
        <begin position="2"/>
        <end position="68"/>
    </location>
</feature>
<dbReference type="GO" id="GO:0015689">
    <property type="term" value="P:molybdate ion transport"/>
    <property type="evidence" value="ECO:0007669"/>
    <property type="project" value="InterPro"/>
</dbReference>
<dbReference type="EMBL" id="WWVQ01000054">
    <property type="protein sequence ID" value="MZL34823.1"/>
    <property type="molecule type" value="Genomic_DNA"/>
</dbReference>
<dbReference type="InterPro" id="IPR008995">
    <property type="entry name" value="Mo/tungstate-bd_C_term_dom"/>
</dbReference>
<evidence type="ECO:0000313" key="6">
    <source>
        <dbReference type="EMBL" id="MZL34823.1"/>
    </source>
</evidence>